<feature type="transmembrane region" description="Helical" evidence="1">
    <location>
        <begin position="176"/>
        <end position="200"/>
    </location>
</feature>
<accession>A0ABT2LZZ3</accession>
<reference evidence="2" key="1">
    <citation type="submission" date="2022-09" db="EMBL/GenBank/DDBJ databases">
        <title>Eubacterium sp. LFL-14 isolated from human feces.</title>
        <authorList>
            <person name="Liu F."/>
        </authorList>
    </citation>
    <scope>NUCLEOTIDE SEQUENCE</scope>
    <source>
        <strain evidence="2">LFL-14</strain>
    </source>
</reference>
<dbReference type="RefSeq" id="WP_022087835.1">
    <property type="nucleotide sequence ID" value="NZ_JAODBU010000002.1"/>
</dbReference>
<protein>
    <submittedName>
        <fullName evidence="2">DUF624 domain-containing protein</fullName>
    </submittedName>
</protein>
<keyword evidence="1" id="KW-0812">Transmembrane</keyword>
<feature type="transmembrane region" description="Helical" evidence="1">
    <location>
        <begin position="99"/>
        <end position="125"/>
    </location>
</feature>
<keyword evidence="1" id="KW-0472">Membrane</keyword>
<proteinExistence type="predicted"/>
<evidence type="ECO:0000313" key="3">
    <source>
        <dbReference type="Proteomes" id="UP001431199"/>
    </source>
</evidence>
<feature type="transmembrane region" description="Helical" evidence="1">
    <location>
        <begin position="146"/>
        <end position="170"/>
    </location>
</feature>
<feature type="transmembrane region" description="Helical" evidence="1">
    <location>
        <begin position="73"/>
        <end position="93"/>
    </location>
</feature>
<organism evidence="2 3">
    <name type="scientific">Eubacterium album</name>
    <dbReference type="NCBI Taxonomy" id="2978477"/>
    <lineage>
        <taxon>Bacteria</taxon>
        <taxon>Bacillati</taxon>
        <taxon>Bacillota</taxon>
        <taxon>Clostridia</taxon>
        <taxon>Eubacteriales</taxon>
        <taxon>Eubacteriaceae</taxon>
        <taxon>Eubacterium</taxon>
    </lineage>
</organism>
<evidence type="ECO:0000256" key="1">
    <source>
        <dbReference type="SAM" id="Phobius"/>
    </source>
</evidence>
<comment type="caution">
    <text evidence="2">The sequence shown here is derived from an EMBL/GenBank/DDBJ whole genome shotgun (WGS) entry which is preliminary data.</text>
</comment>
<gene>
    <name evidence="2" type="ORF">N5B56_02310</name>
</gene>
<sequence>MFGIDGKFYEIVSAIADLVILNLLFVLCSLPIFTIGASTTALFGVTKKMADNREGYIVRTYFKLFKENFKQSTAMWLILLMLSIIPTLDLYIVNSLKEGIVVTALKGLLLGFALAILFVFLYAMALQSTFENTIKTTLKNALLMGIGHFPWTLLILCITLLPVILIIFLGKDAVSIIYIMLFAGFALLAYLNSYILNFIFKKYM</sequence>
<dbReference type="EMBL" id="JAODBU010000002">
    <property type="protein sequence ID" value="MCT7397922.1"/>
    <property type="molecule type" value="Genomic_DNA"/>
</dbReference>
<dbReference type="Pfam" id="PF04854">
    <property type="entry name" value="DUF624"/>
    <property type="match status" value="1"/>
</dbReference>
<keyword evidence="3" id="KW-1185">Reference proteome</keyword>
<keyword evidence="1" id="KW-1133">Transmembrane helix</keyword>
<dbReference type="Proteomes" id="UP001431199">
    <property type="component" value="Unassembled WGS sequence"/>
</dbReference>
<feature type="transmembrane region" description="Helical" evidence="1">
    <location>
        <begin position="20"/>
        <end position="45"/>
    </location>
</feature>
<dbReference type="InterPro" id="IPR006938">
    <property type="entry name" value="DUF624"/>
</dbReference>
<evidence type="ECO:0000313" key="2">
    <source>
        <dbReference type="EMBL" id="MCT7397922.1"/>
    </source>
</evidence>
<name>A0ABT2LZZ3_9FIRM</name>